<dbReference type="GO" id="GO:0005524">
    <property type="term" value="F:ATP binding"/>
    <property type="evidence" value="ECO:0007669"/>
    <property type="project" value="UniProtKB-KW"/>
</dbReference>
<dbReference type="PANTHER" id="PTHR15004:SF0">
    <property type="entry name" value="GLUTAMYL-TRNA(GLN) AMIDOTRANSFERASE SUBUNIT C, MITOCHONDRIAL"/>
    <property type="match status" value="1"/>
</dbReference>
<comment type="function">
    <text evidence="1">Allows the formation of correctly charged Asn-tRNA(Asn) or Gln-tRNA(Gln) through the transamidation of misacylated Asp-tRNA(Asn) or Glu-tRNA(Gln) in organisms which lack either or both of asparaginyl-tRNA or glutaminyl-tRNA synthetases. The reaction takes place in the presence of glutamine and ATP through an activated phospho-Asp-tRNA(Asn) or phospho-Glu-tRNA(Gln).</text>
</comment>
<reference evidence="2" key="1">
    <citation type="submission" date="2020-10" db="EMBL/GenBank/DDBJ databases">
        <authorList>
            <person name="Gilroy R."/>
        </authorList>
    </citation>
    <scope>NUCLEOTIDE SEQUENCE</scope>
    <source>
        <strain evidence="2">CHK152-2871</strain>
    </source>
</reference>
<dbReference type="Proteomes" id="UP000886865">
    <property type="component" value="Unassembled WGS sequence"/>
</dbReference>
<dbReference type="SUPFAM" id="SSF141000">
    <property type="entry name" value="Glu-tRNAGln amidotransferase C subunit"/>
    <property type="match status" value="1"/>
</dbReference>
<dbReference type="EMBL" id="DVJQ01000042">
    <property type="protein sequence ID" value="HIS74330.1"/>
    <property type="molecule type" value="Genomic_DNA"/>
</dbReference>
<dbReference type="GO" id="GO:0006450">
    <property type="term" value="P:regulation of translational fidelity"/>
    <property type="evidence" value="ECO:0007669"/>
    <property type="project" value="InterPro"/>
</dbReference>
<dbReference type="Pfam" id="PF02686">
    <property type="entry name" value="GatC"/>
    <property type="match status" value="1"/>
</dbReference>
<dbReference type="GO" id="GO:0050567">
    <property type="term" value="F:glutaminyl-tRNA synthase (glutamine-hydrolyzing) activity"/>
    <property type="evidence" value="ECO:0007669"/>
    <property type="project" value="UniProtKB-UniRule"/>
</dbReference>
<dbReference type="InterPro" id="IPR036113">
    <property type="entry name" value="Asp/Glu-ADT_sf_sub_c"/>
</dbReference>
<dbReference type="Gene3D" id="1.10.20.60">
    <property type="entry name" value="Glu-tRNAGln amidotransferase C subunit, N-terminal domain"/>
    <property type="match status" value="1"/>
</dbReference>
<dbReference type="GO" id="GO:0006412">
    <property type="term" value="P:translation"/>
    <property type="evidence" value="ECO:0007669"/>
    <property type="project" value="UniProtKB-UniRule"/>
</dbReference>
<dbReference type="PANTHER" id="PTHR15004">
    <property type="entry name" value="GLUTAMYL-TRNA(GLN) AMIDOTRANSFERASE SUBUNIT C, MITOCHONDRIAL"/>
    <property type="match status" value="1"/>
</dbReference>
<dbReference type="InterPro" id="IPR003837">
    <property type="entry name" value="GatC"/>
</dbReference>
<evidence type="ECO:0000313" key="2">
    <source>
        <dbReference type="EMBL" id="HIS74330.1"/>
    </source>
</evidence>
<dbReference type="NCBIfam" id="TIGR00135">
    <property type="entry name" value="gatC"/>
    <property type="match status" value="1"/>
</dbReference>
<dbReference type="HAMAP" id="MF_00122">
    <property type="entry name" value="GatC"/>
    <property type="match status" value="1"/>
</dbReference>
<keyword evidence="1" id="KW-0436">Ligase</keyword>
<dbReference type="GO" id="GO:0070681">
    <property type="term" value="P:glutaminyl-tRNAGln biosynthesis via transamidation"/>
    <property type="evidence" value="ECO:0007669"/>
    <property type="project" value="TreeGrafter"/>
</dbReference>
<evidence type="ECO:0000313" key="3">
    <source>
        <dbReference type="Proteomes" id="UP000886865"/>
    </source>
</evidence>
<reference evidence="2" key="2">
    <citation type="journal article" date="2021" name="PeerJ">
        <title>Extensive microbial diversity within the chicken gut microbiome revealed by metagenomics and culture.</title>
        <authorList>
            <person name="Gilroy R."/>
            <person name="Ravi A."/>
            <person name="Getino M."/>
            <person name="Pursley I."/>
            <person name="Horton D.L."/>
            <person name="Alikhan N.F."/>
            <person name="Baker D."/>
            <person name="Gharbi K."/>
            <person name="Hall N."/>
            <person name="Watson M."/>
            <person name="Adriaenssens E.M."/>
            <person name="Foster-Nyarko E."/>
            <person name="Jarju S."/>
            <person name="Secka A."/>
            <person name="Antonio M."/>
            <person name="Oren A."/>
            <person name="Chaudhuri R.R."/>
            <person name="La Ragione R."/>
            <person name="Hildebrand F."/>
            <person name="Pallen M.J."/>
        </authorList>
    </citation>
    <scope>NUCLEOTIDE SEQUENCE</scope>
    <source>
        <strain evidence="2">CHK152-2871</strain>
    </source>
</reference>
<dbReference type="EC" id="6.3.5.-" evidence="1"/>
<comment type="catalytic activity">
    <reaction evidence="1">
        <text>L-glutamyl-tRNA(Gln) + L-glutamine + ATP + H2O = L-glutaminyl-tRNA(Gln) + L-glutamate + ADP + phosphate + H(+)</text>
        <dbReference type="Rhea" id="RHEA:17521"/>
        <dbReference type="Rhea" id="RHEA-COMP:9681"/>
        <dbReference type="Rhea" id="RHEA-COMP:9684"/>
        <dbReference type="ChEBI" id="CHEBI:15377"/>
        <dbReference type="ChEBI" id="CHEBI:15378"/>
        <dbReference type="ChEBI" id="CHEBI:29985"/>
        <dbReference type="ChEBI" id="CHEBI:30616"/>
        <dbReference type="ChEBI" id="CHEBI:43474"/>
        <dbReference type="ChEBI" id="CHEBI:58359"/>
        <dbReference type="ChEBI" id="CHEBI:78520"/>
        <dbReference type="ChEBI" id="CHEBI:78521"/>
        <dbReference type="ChEBI" id="CHEBI:456216"/>
    </reaction>
</comment>
<dbReference type="AlphaFoldDB" id="A0A9D1JXP2"/>
<comment type="similarity">
    <text evidence="1">Belongs to the GatC family.</text>
</comment>
<proteinExistence type="inferred from homology"/>
<keyword evidence="1" id="KW-0648">Protein biosynthesis</keyword>
<comment type="catalytic activity">
    <reaction evidence="1">
        <text>L-aspartyl-tRNA(Asn) + L-glutamine + ATP + H2O = L-asparaginyl-tRNA(Asn) + L-glutamate + ADP + phosphate + 2 H(+)</text>
        <dbReference type="Rhea" id="RHEA:14513"/>
        <dbReference type="Rhea" id="RHEA-COMP:9674"/>
        <dbReference type="Rhea" id="RHEA-COMP:9677"/>
        <dbReference type="ChEBI" id="CHEBI:15377"/>
        <dbReference type="ChEBI" id="CHEBI:15378"/>
        <dbReference type="ChEBI" id="CHEBI:29985"/>
        <dbReference type="ChEBI" id="CHEBI:30616"/>
        <dbReference type="ChEBI" id="CHEBI:43474"/>
        <dbReference type="ChEBI" id="CHEBI:58359"/>
        <dbReference type="ChEBI" id="CHEBI:78515"/>
        <dbReference type="ChEBI" id="CHEBI:78516"/>
        <dbReference type="ChEBI" id="CHEBI:456216"/>
    </reaction>
</comment>
<accession>A0A9D1JXP2</accession>
<comment type="caution">
    <text evidence="2">The sequence shown here is derived from an EMBL/GenBank/DDBJ whole genome shotgun (WGS) entry which is preliminary data.</text>
</comment>
<organism evidence="2 3">
    <name type="scientific">Candidatus Galligastranaerophilus intestinavium</name>
    <dbReference type="NCBI Taxonomy" id="2840836"/>
    <lineage>
        <taxon>Bacteria</taxon>
        <taxon>Candidatus Galligastranaerophilus</taxon>
    </lineage>
</organism>
<comment type="subunit">
    <text evidence="1">Heterotrimer of A, B and C subunits.</text>
</comment>
<evidence type="ECO:0000256" key="1">
    <source>
        <dbReference type="HAMAP-Rule" id="MF_00122"/>
    </source>
</evidence>
<gene>
    <name evidence="1 2" type="primary">gatC</name>
    <name evidence="2" type="ORF">IAA86_04845</name>
</gene>
<sequence>MIEIKDVEHVAKLARLELSEDEKIKFSKQLGDILKYVEQMNEVDTTNVEPMNHAMEFFNVMREDAVKYENTREELMANAPDVESDYFKVPKIN</sequence>
<keyword evidence="1" id="KW-0067">ATP-binding</keyword>
<name>A0A9D1JXP2_9BACT</name>
<protein>
    <recommendedName>
        <fullName evidence="1">Aspartyl/glutamyl-tRNA(Asn/Gln) amidotransferase subunit C</fullName>
        <shortName evidence="1">Asp/Glu-ADT subunit C</shortName>
        <ecNumber evidence="1">6.3.5.-</ecNumber>
    </recommendedName>
</protein>
<keyword evidence="1" id="KW-0547">Nucleotide-binding</keyword>